<accession>A0ABQ5I9R3</accession>
<gene>
    <name evidence="1" type="ORF">Tco_1091570</name>
</gene>
<organism evidence="1 2">
    <name type="scientific">Tanacetum coccineum</name>
    <dbReference type="NCBI Taxonomy" id="301880"/>
    <lineage>
        <taxon>Eukaryota</taxon>
        <taxon>Viridiplantae</taxon>
        <taxon>Streptophyta</taxon>
        <taxon>Embryophyta</taxon>
        <taxon>Tracheophyta</taxon>
        <taxon>Spermatophyta</taxon>
        <taxon>Magnoliopsida</taxon>
        <taxon>eudicotyledons</taxon>
        <taxon>Gunneridae</taxon>
        <taxon>Pentapetalae</taxon>
        <taxon>asterids</taxon>
        <taxon>campanulids</taxon>
        <taxon>Asterales</taxon>
        <taxon>Asteraceae</taxon>
        <taxon>Asteroideae</taxon>
        <taxon>Anthemideae</taxon>
        <taxon>Anthemidinae</taxon>
        <taxon>Tanacetum</taxon>
    </lineage>
</organism>
<dbReference type="Proteomes" id="UP001151760">
    <property type="component" value="Unassembled WGS sequence"/>
</dbReference>
<evidence type="ECO:0000313" key="1">
    <source>
        <dbReference type="EMBL" id="GJT96052.1"/>
    </source>
</evidence>
<reference evidence="1" key="2">
    <citation type="submission" date="2022-01" db="EMBL/GenBank/DDBJ databases">
        <authorList>
            <person name="Yamashiro T."/>
            <person name="Shiraishi A."/>
            <person name="Satake H."/>
            <person name="Nakayama K."/>
        </authorList>
    </citation>
    <scope>NUCLEOTIDE SEQUENCE</scope>
</reference>
<name>A0ABQ5I9R3_9ASTR</name>
<dbReference type="EMBL" id="BQNB010020447">
    <property type="protein sequence ID" value="GJT96052.1"/>
    <property type="molecule type" value="Genomic_DNA"/>
</dbReference>
<dbReference type="InterPro" id="IPR039537">
    <property type="entry name" value="Retrotran_Ty1/copia-like"/>
</dbReference>
<evidence type="ECO:0000313" key="2">
    <source>
        <dbReference type="Proteomes" id="UP001151760"/>
    </source>
</evidence>
<dbReference type="Gene3D" id="3.30.420.10">
    <property type="entry name" value="Ribonuclease H-like superfamily/Ribonuclease H"/>
    <property type="match status" value="1"/>
</dbReference>
<dbReference type="PANTHER" id="PTHR42648">
    <property type="entry name" value="TRANSPOSASE, PUTATIVE-RELATED"/>
    <property type="match status" value="1"/>
</dbReference>
<dbReference type="PANTHER" id="PTHR42648:SF21">
    <property type="entry name" value="CYSTEINE-RICH RLK (RECEPTOR-LIKE PROTEIN KINASE) 8"/>
    <property type="match status" value="1"/>
</dbReference>
<keyword evidence="2" id="KW-1185">Reference proteome</keyword>
<dbReference type="InterPro" id="IPR036397">
    <property type="entry name" value="RNaseH_sf"/>
</dbReference>
<reference evidence="1" key="1">
    <citation type="journal article" date="2022" name="Int. J. Mol. Sci.">
        <title>Draft Genome of Tanacetum Coccineum: Genomic Comparison of Closely Related Tanacetum-Family Plants.</title>
        <authorList>
            <person name="Yamashiro T."/>
            <person name="Shiraishi A."/>
            <person name="Nakayama K."/>
            <person name="Satake H."/>
        </authorList>
    </citation>
    <scope>NUCLEOTIDE SEQUENCE</scope>
</reference>
<protein>
    <submittedName>
        <fullName evidence="1">Retrovirus-related pol polyprotein from transposon TNT 1-94</fullName>
    </submittedName>
</protein>
<proteinExistence type="predicted"/>
<comment type="caution">
    <text evidence="1">The sequence shown here is derived from an EMBL/GenBank/DDBJ whole genome shotgun (WGS) entry which is preliminary data.</text>
</comment>
<sequence>MEQAVEQHRLESKTFEVKMNQVLNENERLLEQVINKDIVNIIMNSSVDIASVNMHECEKCLKLETELLNKKDFVEKEIYDKLFKSFTTLEKHCISLEEKVLVITALKDDLRKLKGKSLVDNDVTKHPSDPEMLKIDVEPITPKLLNKKTAHSAYIKHTQEEVIVLRDLVEHRPTGRTFTIVGNACPLTRITTTTEVPLRKPTALDNETSKPVVTLVYSRKPRKSKTNVPVSKSKVLNMLKQLTKREDWKWWFDPMTGSRGNNLYTLSLGDMMSSSSICLLSKALKTNKKKPHKPKSEDTNQEKLYLLHMDLCGPMRVASVNGKKYILVIVDDYSRSHGLNV</sequence>